<gene>
    <name evidence="2" type="ORF">DET57_11921</name>
</gene>
<dbReference type="Proteomes" id="UP000247485">
    <property type="component" value="Unassembled WGS sequence"/>
</dbReference>
<evidence type="ECO:0000313" key="2">
    <source>
        <dbReference type="EMBL" id="PXW39537.1"/>
    </source>
</evidence>
<keyword evidence="1" id="KW-1133">Transmembrane helix</keyword>
<dbReference type="AlphaFoldDB" id="A0A318FCX4"/>
<protein>
    <submittedName>
        <fullName evidence="2">Uncharacterized protein</fullName>
    </submittedName>
</protein>
<keyword evidence="1" id="KW-0812">Transmembrane</keyword>
<feature type="transmembrane region" description="Helical" evidence="1">
    <location>
        <begin position="79"/>
        <end position="98"/>
    </location>
</feature>
<feature type="transmembrane region" description="Helical" evidence="1">
    <location>
        <begin position="50"/>
        <end position="72"/>
    </location>
</feature>
<comment type="caution">
    <text evidence="2">The sequence shown here is derived from an EMBL/GenBank/DDBJ whole genome shotgun (WGS) entry which is preliminary data.</text>
</comment>
<organism evidence="2 3">
    <name type="scientific">Klebsiella oxytoca</name>
    <dbReference type="NCBI Taxonomy" id="571"/>
    <lineage>
        <taxon>Bacteria</taxon>
        <taxon>Pseudomonadati</taxon>
        <taxon>Pseudomonadota</taxon>
        <taxon>Gammaproteobacteria</taxon>
        <taxon>Enterobacterales</taxon>
        <taxon>Enterobacteriaceae</taxon>
        <taxon>Klebsiella/Raoultella group</taxon>
        <taxon>Klebsiella</taxon>
    </lineage>
</organism>
<feature type="transmembrane region" description="Helical" evidence="1">
    <location>
        <begin position="146"/>
        <end position="164"/>
    </location>
</feature>
<accession>A0A318FCX4</accession>
<proteinExistence type="predicted"/>
<dbReference type="EMBL" id="QJJG01000019">
    <property type="protein sequence ID" value="PXW39537.1"/>
    <property type="molecule type" value="Genomic_DNA"/>
</dbReference>
<dbReference type="RefSeq" id="WP_110276311.1">
    <property type="nucleotide sequence ID" value="NZ_QJJG01000019.1"/>
</dbReference>
<reference evidence="2 3" key="1">
    <citation type="submission" date="2018-05" db="EMBL/GenBank/DDBJ databases">
        <title>Freshwater and sediment microbial communities from various areas in North America, analyzing microbe dynamics in response to fracking.</title>
        <authorList>
            <person name="Lamendella R."/>
        </authorList>
    </citation>
    <scope>NUCLEOTIDE SEQUENCE [LARGE SCALE GENOMIC DNA]</scope>
    <source>
        <strain evidence="2 3">67</strain>
    </source>
</reference>
<keyword evidence="1" id="KW-0472">Membrane</keyword>
<name>A0A318FCX4_KLEOX</name>
<evidence type="ECO:0000256" key="1">
    <source>
        <dbReference type="SAM" id="Phobius"/>
    </source>
</evidence>
<feature type="transmembrane region" description="Helical" evidence="1">
    <location>
        <begin position="104"/>
        <end position="125"/>
    </location>
</feature>
<evidence type="ECO:0000313" key="3">
    <source>
        <dbReference type="Proteomes" id="UP000247485"/>
    </source>
</evidence>
<sequence length="234" mass="26499">MDSSFIGLKNIADITKLTALSYSCYFFFRIGEAVFYDYPFTYINVDASSLFSVLIKTLLVLLIAYILIHVAIKSSRNAIGNTIIVFIGMIGVSVKLYLDTKNASELISIILFNFIVFFCLFSIASEVKKMSNIAIVESTKKNSIKIIGYAWVICFLIGNNYYAYVPDGLYQDKTGRVIVSPYNGKFIMKKCNSDGSISTYIEDMPVGELKSIDKDYFYRDFIRAKCNLNNIINR</sequence>